<evidence type="ECO:0000256" key="4">
    <source>
        <dbReference type="ARBA" id="ARBA00017068"/>
    </source>
</evidence>
<dbReference type="FunFam" id="3.20.20.120:FF:000001">
    <property type="entry name" value="Enolase"/>
    <property type="match status" value="1"/>
</dbReference>
<name>A0A6L3UXV8_9BACI</name>
<feature type="binding site" evidence="12">
    <location>
        <position position="369"/>
    </location>
    <ligand>
        <name>(2R)-2-phosphoglycerate</name>
        <dbReference type="ChEBI" id="CHEBI:58289"/>
    </ligand>
</feature>
<dbReference type="InterPro" id="IPR020809">
    <property type="entry name" value="Enolase_CS"/>
</dbReference>
<comment type="cofactor">
    <cofactor evidence="12">
        <name>Mg(2+)</name>
        <dbReference type="ChEBI" id="CHEBI:18420"/>
    </cofactor>
    <text evidence="12">Binds a second Mg(2+) ion via substrate during catalysis.</text>
</comment>
<dbReference type="PRINTS" id="PR00148">
    <property type="entry name" value="ENOLASE"/>
</dbReference>
<evidence type="ECO:0000256" key="10">
    <source>
        <dbReference type="ARBA" id="ARBA00023239"/>
    </source>
</evidence>
<dbReference type="SUPFAM" id="SSF54826">
    <property type="entry name" value="Enolase N-terminal domain-like"/>
    <property type="match status" value="1"/>
</dbReference>
<dbReference type="GO" id="GO:0006096">
    <property type="term" value="P:glycolytic process"/>
    <property type="evidence" value="ECO:0007669"/>
    <property type="project" value="UniProtKB-UniRule"/>
</dbReference>
<comment type="pathway">
    <text evidence="1 12">Carbohydrate degradation; glycolysis; pyruvate from D-glyceraldehyde 3-phosphate: step 4/5.</text>
</comment>
<evidence type="ECO:0000256" key="14">
    <source>
        <dbReference type="PIRSR" id="PIRSR001400-2"/>
    </source>
</evidence>
<dbReference type="SMART" id="SM01192">
    <property type="entry name" value="Enolase_C"/>
    <property type="match status" value="1"/>
</dbReference>
<feature type="domain" description="Enolase N-terminal" evidence="17">
    <location>
        <begin position="4"/>
        <end position="134"/>
    </location>
</feature>
<dbReference type="PROSITE" id="PS00164">
    <property type="entry name" value="ENOLASE"/>
    <property type="match status" value="1"/>
</dbReference>
<evidence type="ECO:0000256" key="9">
    <source>
        <dbReference type="ARBA" id="ARBA00023152"/>
    </source>
</evidence>
<evidence type="ECO:0000256" key="13">
    <source>
        <dbReference type="PIRSR" id="PIRSR001400-1"/>
    </source>
</evidence>
<feature type="binding site" evidence="14">
    <location>
        <position position="391"/>
    </location>
    <ligand>
        <name>substrate</name>
    </ligand>
</feature>
<comment type="subcellular location">
    <subcellularLocation>
        <location evidence="12">Cytoplasm</location>
    </subcellularLocation>
    <subcellularLocation>
        <location evidence="12">Secreted</location>
    </subcellularLocation>
    <subcellularLocation>
        <location evidence="12">Cell surface</location>
    </subcellularLocation>
    <text evidence="12">Fractions of enolase are present in both the cytoplasm and on the cell surface.</text>
</comment>
<organism evidence="18 19">
    <name type="scientific">Cytobacillus depressus</name>
    <dbReference type="NCBI Taxonomy" id="1602942"/>
    <lineage>
        <taxon>Bacteria</taxon>
        <taxon>Bacillati</taxon>
        <taxon>Bacillota</taxon>
        <taxon>Bacilli</taxon>
        <taxon>Bacillales</taxon>
        <taxon>Bacillaceae</taxon>
        <taxon>Cytobacillus</taxon>
    </lineage>
</organism>
<feature type="domain" description="Enolase C-terminal TIM barrel" evidence="16">
    <location>
        <begin position="139"/>
        <end position="428"/>
    </location>
</feature>
<evidence type="ECO:0000313" key="18">
    <source>
        <dbReference type="EMBL" id="KAB2329049.1"/>
    </source>
</evidence>
<dbReference type="AlphaFoldDB" id="A0A6L3UXV8"/>
<dbReference type="CDD" id="cd03313">
    <property type="entry name" value="enolase"/>
    <property type="match status" value="1"/>
</dbReference>
<keyword evidence="18" id="KW-0670">Pyruvate</keyword>
<dbReference type="RefSeq" id="WP_151537167.1">
    <property type="nucleotide sequence ID" value="NZ_WBOS01000021.1"/>
</dbReference>
<feature type="binding site" evidence="14">
    <location>
        <position position="155"/>
    </location>
    <ligand>
        <name>substrate</name>
    </ligand>
</feature>
<reference evidence="18 19" key="1">
    <citation type="journal article" date="2016" name="Antonie Van Leeuwenhoek">
        <title>Bacillus depressus sp. nov., isolated from soil of a sunflower field.</title>
        <authorList>
            <person name="Wei X."/>
            <person name="Xin D."/>
            <person name="Xin Y."/>
            <person name="Zhang H."/>
            <person name="Wang T."/>
            <person name="Zhang J."/>
        </authorList>
    </citation>
    <scope>NUCLEOTIDE SEQUENCE [LARGE SCALE GENOMIC DNA]</scope>
    <source>
        <strain evidence="18 19">BZ1</strain>
    </source>
</reference>
<dbReference type="PANTHER" id="PTHR11902">
    <property type="entry name" value="ENOLASE"/>
    <property type="match status" value="1"/>
</dbReference>
<comment type="cofactor">
    <cofactor evidence="15">
        <name>Mg(2+)</name>
        <dbReference type="ChEBI" id="CHEBI:18420"/>
    </cofactor>
    <text evidence="15">Mg(2+) is required for catalysis and for stabilizing the dimer.</text>
</comment>
<evidence type="ECO:0000256" key="15">
    <source>
        <dbReference type="PIRSR" id="PIRSR001400-3"/>
    </source>
</evidence>
<keyword evidence="10 12" id="KW-0456">Lyase</keyword>
<dbReference type="Pfam" id="PF03952">
    <property type="entry name" value="Enolase_N"/>
    <property type="match status" value="1"/>
</dbReference>
<evidence type="ECO:0000313" key="19">
    <source>
        <dbReference type="Proteomes" id="UP000481030"/>
    </source>
</evidence>
<dbReference type="HAMAP" id="MF_00318">
    <property type="entry name" value="Enolase"/>
    <property type="match status" value="1"/>
</dbReference>
<dbReference type="SFLD" id="SFLDG00178">
    <property type="entry name" value="enolase"/>
    <property type="match status" value="1"/>
</dbReference>
<feature type="active site" description="Proton acceptor" evidence="12 13">
    <location>
        <position position="340"/>
    </location>
</feature>
<dbReference type="NCBIfam" id="TIGR01060">
    <property type="entry name" value="eno"/>
    <property type="match status" value="1"/>
</dbReference>
<dbReference type="EMBL" id="WBOS01000021">
    <property type="protein sequence ID" value="KAB2329049.1"/>
    <property type="molecule type" value="Genomic_DNA"/>
</dbReference>
<evidence type="ECO:0000256" key="11">
    <source>
        <dbReference type="ARBA" id="ARBA00048951"/>
    </source>
</evidence>
<keyword evidence="6 12" id="KW-0964">Secreted</keyword>
<feature type="binding site" evidence="14">
    <location>
        <position position="164"/>
    </location>
    <ligand>
        <name>substrate</name>
    </ligand>
</feature>
<gene>
    <name evidence="12" type="primary">eno</name>
    <name evidence="18" type="ORF">F7731_23225</name>
</gene>
<feature type="binding site" evidence="12 15">
    <location>
        <position position="288"/>
    </location>
    <ligand>
        <name>Mg(2+)</name>
        <dbReference type="ChEBI" id="CHEBI:18420"/>
    </ligand>
</feature>
<dbReference type="OrthoDB" id="9804716at2"/>
<dbReference type="GO" id="GO:0005576">
    <property type="term" value="C:extracellular region"/>
    <property type="evidence" value="ECO:0007669"/>
    <property type="project" value="UniProtKB-SubCell"/>
</dbReference>
<accession>A0A6L3UXV8</accession>
<keyword evidence="5 12" id="KW-0963">Cytoplasm</keyword>
<dbReference type="PANTHER" id="PTHR11902:SF1">
    <property type="entry name" value="ENOLASE"/>
    <property type="match status" value="1"/>
</dbReference>
<proteinExistence type="inferred from homology"/>
<evidence type="ECO:0000259" key="16">
    <source>
        <dbReference type="SMART" id="SM01192"/>
    </source>
</evidence>
<feature type="binding site" evidence="12">
    <location>
        <position position="340"/>
    </location>
    <ligand>
        <name>(2R)-2-phosphoglycerate</name>
        <dbReference type="ChEBI" id="CHEBI:58289"/>
    </ligand>
</feature>
<comment type="caution">
    <text evidence="18">The sequence shown here is derived from an EMBL/GenBank/DDBJ whole genome shotgun (WGS) entry which is preliminary data.</text>
</comment>
<dbReference type="Pfam" id="PF00113">
    <property type="entry name" value="Enolase_C"/>
    <property type="match status" value="1"/>
</dbReference>
<evidence type="ECO:0000256" key="5">
    <source>
        <dbReference type="ARBA" id="ARBA00022490"/>
    </source>
</evidence>
<keyword evidence="9 12" id="KW-0324">Glycolysis</keyword>
<feature type="binding site" evidence="12">
    <location>
        <position position="391"/>
    </location>
    <ligand>
        <name>(2R)-2-phosphoglycerate</name>
        <dbReference type="ChEBI" id="CHEBI:58289"/>
    </ligand>
</feature>
<dbReference type="SMART" id="SM01193">
    <property type="entry name" value="Enolase_N"/>
    <property type="match status" value="1"/>
</dbReference>
<dbReference type="Proteomes" id="UP000481030">
    <property type="component" value="Unassembled WGS sequence"/>
</dbReference>
<dbReference type="EC" id="4.2.1.11" evidence="3 12"/>
<protein>
    <recommendedName>
        <fullName evidence="4 12">Enolase</fullName>
        <ecNumber evidence="3 12">4.2.1.11</ecNumber>
    </recommendedName>
    <alternativeName>
        <fullName evidence="12">2-phospho-D-glycerate hydro-lyase</fullName>
    </alternativeName>
    <alternativeName>
        <fullName evidence="12">2-phosphoglycerate dehydratase</fullName>
    </alternativeName>
</protein>
<evidence type="ECO:0000256" key="12">
    <source>
        <dbReference type="HAMAP-Rule" id="MF_00318"/>
    </source>
</evidence>
<feature type="active site" description="Proton donor" evidence="12 13">
    <location>
        <position position="205"/>
    </location>
</feature>
<evidence type="ECO:0000256" key="6">
    <source>
        <dbReference type="ARBA" id="ARBA00022525"/>
    </source>
</evidence>
<dbReference type="InterPro" id="IPR020810">
    <property type="entry name" value="Enolase_C"/>
</dbReference>
<dbReference type="InterPro" id="IPR029017">
    <property type="entry name" value="Enolase-like_N"/>
</dbReference>
<evidence type="ECO:0000256" key="8">
    <source>
        <dbReference type="ARBA" id="ARBA00022842"/>
    </source>
</evidence>
<evidence type="ECO:0000256" key="1">
    <source>
        <dbReference type="ARBA" id="ARBA00005031"/>
    </source>
</evidence>
<keyword evidence="8 12" id="KW-0460">Magnesium</keyword>
<sequence length="431" mass="46545">MPYIQHVYAREVLDSRGNPTVEVEVITESGFFGRAIVPSGASTGEYEAVELRDGDKSRYLGKGVQKAVNNVNNVIEEALIGLDVTDQVGIDRTMIELDGTENKGKLGANAILGVSMAAAHAAAESVGLPLYRYLGGFNAKQLPTPMMNIINGGSHADNNVDFQEFMIMPVGAPTFKEAIRMGTEVFHELKKVLSGKGLNTAVGDEGGFAPNLGSNREALEVIIEAIRNAGYEAGKDILLAMDVASSEFYNKETGKYDLAGEGRTGLTSEDMVNFYEELVNEFPIISIEDGLDENDWEGHKLLTERIGGKVQLVGDDLFVTNTKKLAQGIEQGVGNSILIKVNQIGTLTETFDAIEMAKRAGYTAVISHRSGETEDATIADIAVATNAGQIKTGSMSRTDRIAKYNQLLRIEDELGDLAVYDGLKSFYNLSK</sequence>
<comment type="catalytic activity">
    <reaction evidence="11">
        <text>(2R)-2-phosphoglycerate = phosphoenolpyruvate + H2O</text>
        <dbReference type="Rhea" id="RHEA:10164"/>
        <dbReference type="ChEBI" id="CHEBI:15377"/>
        <dbReference type="ChEBI" id="CHEBI:58289"/>
        <dbReference type="ChEBI" id="CHEBI:58702"/>
        <dbReference type="EC" id="4.2.1.11"/>
    </reaction>
    <physiologicalReaction direction="left-to-right" evidence="11">
        <dbReference type="Rhea" id="RHEA:10165"/>
    </physiologicalReaction>
</comment>
<dbReference type="GO" id="GO:0004634">
    <property type="term" value="F:phosphopyruvate hydratase activity"/>
    <property type="evidence" value="ECO:0007669"/>
    <property type="project" value="UniProtKB-UniRule"/>
</dbReference>
<dbReference type="UniPathway" id="UPA00109">
    <property type="reaction ID" value="UER00187"/>
</dbReference>
<feature type="binding site" evidence="12">
    <location>
        <position position="370"/>
    </location>
    <ligand>
        <name>(2R)-2-phosphoglycerate</name>
        <dbReference type="ChEBI" id="CHEBI:58289"/>
    </ligand>
</feature>
<dbReference type="Gene3D" id="3.20.20.120">
    <property type="entry name" value="Enolase-like C-terminal domain"/>
    <property type="match status" value="1"/>
</dbReference>
<dbReference type="InterPro" id="IPR000941">
    <property type="entry name" value="Enolase"/>
</dbReference>
<feature type="binding site" evidence="12 15">
    <location>
        <position position="242"/>
    </location>
    <ligand>
        <name>Mg(2+)</name>
        <dbReference type="ChEBI" id="CHEBI:18420"/>
    </ligand>
</feature>
<dbReference type="PIRSF" id="PIRSF001400">
    <property type="entry name" value="Enolase"/>
    <property type="match status" value="1"/>
</dbReference>
<dbReference type="SUPFAM" id="SSF51604">
    <property type="entry name" value="Enolase C-terminal domain-like"/>
    <property type="match status" value="1"/>
</dbReference>
<feature type="binding site" evidence="12 15">
    <location>
        <position position="315"/>
    </location>
    <ligand>
        <name>Mg(2+)</name>
        <dbReference type="ChEBI" id="CHEBI:18420"/>
    </ligand>
</feature>
<feature type="binding site" evidence="14">
    <location>
        <begin position="367"/>
        <end position="370"/>
    </location>
    <ligand>
        <name>substrate</name>
    </ligand>
</feature>
<dbReference type="InterPro" id="IPR020811">
    <property type="entry name" value="Enolase_N"/>
</dbReference>
<feature type="binding site" evidence="14">
    <location>
        <position position="288"/>
    </location>
    <ligand>
        <name>substrate</name>
    </ligand>
</feature>
<feature type="binding site" evidence="12">
    <location>
        <position position="163"/>
    </location>
    <ligand>
        <name>(2R)-2-phosphoglycerate</name>
        <dbReference type="ChEBI" id="CHEBI:58289"/>
    </ligand>
</feature>
<dbReference type="FunFam" id="3.30.390.10:FF:000001">
    <property type="entry name" value="Enolase"/>
    <property type="match status" value="1"/>
</dbReference>
<comment type="function">
    <text evidence="12">Catalyzes the reversible conversion of 2-phosphoglycerate (2-PG) into phosphoenolpyruvate (PEP). It is essential for the degradation of carbohydrates via glycolysis.</text>
</comment>
<dbReference type="InterPro" id="IPR036849">
    <property type="entry name" value="Enolase-like_C_sf"/>
</dbReference>
<evidence type="ECO:0000259" key="17">
    <source>
        <dbReference type="SMART" id="SM01193"/>
    </source>
</evidence>
<comment type="similarity">
    <text evidence="2 12">Belongs to the enolase family.</text>
</comment>
<dbReference type="GO" id="GO:0000287">
    <property type="term" value="F:magnesium ion binding"/>
    <property type="evidence" value="ECO:0007669"/>
    <property type="project" value="UniProtKB-UniRule"/>
</dbReference>
<dbReference type="SFLD" id="SFLDF00002">
    <property type="entry name" value="enolase"/>
    <property type="match status" value="1"/>
</dbReference>
<keyword evidence="7 12" id="KW-0479">Metal-binding</keyword>
<dbReference type="Gene3D" id="3.30.390.10">
    <property type="entry name" value="Enolase-like, N-terminal domain"/>
    <property type="match status" value="1"/>
</dbReference>
<feature type="binding site" evidence="14">
    <location>
        <position position="315"/>
    </location>
    <ligand>
        <name>substrate</name>
    </ligand>
</feature>
<keyword evidence="19" id="KW-1185">Reference proteome</keyword>
<dbReference type="SFLD" id="SFLDS00001">
    <property type="entry name" value="Enolase"/>
    <property type="match status" value="1"/>
</dbReference>
<evidence type="ECO:0000256" key="2">
    <source>
        <dbReference type="ARBA" id="ARBA00009604"/>
    </source>
</evidence>
<evidence type="ECO:0000256" key="7">
    <source>
        <dbReference type="ARBA" id="ARBA00022723"/>
    </source>
</evidence>
<dbReference type="GO" id="GO:0009986">
    <property type="term" value="C:cell surface"/>
    <property type="evidence" value="ECO:0007669"/>
    <property type="project" value="UniProtKB-SubCell"/>
</dbReference>
<evidence type="ECO:0000256" key="3">
    <source>
        <dbReference type="ARBA" id="ARBA00012058"/>
    </source>
</evidence>
<dbReference type="GO" id="GO:0000015">
    <property type="term" value="C:phosphopyruvate hydratase complex"/>
    <property type="evidence" value="ECO:0007669"/>
    <property type="project" value="InterPro"/>
</dbReference>